<comment type="similarity">
    <text evidence="1">Belongs to the ABI family.</text>
</comment>
<dbReference type="GeneID" id="25568135"/>
<dbReference type="GO" id="GO:0048870">
    <property type="term" value="P:cell motility"/>
    <property type="evidence" value="ECO:0007669"/>
    <property type="project" value="TreeGrafter"/>
</dbReference>
<dbReference type="GO" id="GO:0031209">
    <property type="term" value="C:SCAR complex"/>
    <property type="evidence" value="ECO:0007669"/>
    <property type="project" value="TreeGrafter"/>
</dbReference>
<dbReference type="PANTHER" id="PTHR10460:SF0">
    <property type="entry name" value="ABELSON INTERACTING PROTEIN, ISOFORM D"/>
    <property type="match status" value="1"/>
</dbReference>
<gene>
    <name evidence="2" type="ORF">AMSG_09736</name>
</gene>
<dbReference type="GO" id="GO:0030027">
    <property type="term" value="C:lamellipodium"/>
    <property type="evidence" value="ECO:0007669"/>
    <property type="project" value="TreeGrafter"/>
</dbReference>
<keyword evidence="3" id="KW-1185">Reference proteome</keyword>
<dbReference type="STRING" id="461836.A0A0L0DPZ6"/>
<dbReference type="AlphaFoldDB" id="A0A0L0DPZ6"/>
<dbReference type="RefSeq" id="XP_013754080.1">
    <property type="nucleotide sequence ID" value="XM_013898626.1"/>
</dbReference>
<accession>A0A0L0DPZ6</accession>
<dbReference type="PANTHER" id="PTHR10460">
    <property type="entry name" value="ABL INTERACTOR FAMILY MEMBER"/>
    <property type="match status" value="1"/>
</dbReference>
<dbReference type="EMBL" id="GL349485">
    <property type="protein sequence ID" value="KNC54071.1"/>
    <property type="molecule type" value="Genomic_DNA"/>
</dbReference>
<sequence>MATDNTVQQLAGAVLPTALRELLGAQGQIKEIAEYFEQAYAADADKNKVFSETQVYTKNALGNVAFHVNVVGSHMVSFLNKQFDELDTMQLQFDAVMSRLNNARYTLGLSNLSSYLAPRIYKTRPVSTPLKGDAVPEGARMLDRYERRPVDLSSLDDVGITLPPR</sequence>
<name>A0A0L0DPZ6_THETB</name>
<dbReference type="GO" id="GO:0035591">
    <property type="term" value="F:signaling adaptor activity"/>
    <property type="evidence" value="ECO:0007669"/>
    <property type="project" value="TreeGrafter"/>
</dbReference>
<evidence type="ECO:0000256" key="1">
    <source>
        <dbReference type="ARBA" id="ARBA00010020"/>
    </source>
</evidence>
<protein>
    <submittedName>
        <fullName evidence="2">Uncharacterized protein</fullName>
    </submittedName>
</protein>
<evidence type="ECO:0000313" key="3">
    <source>
        <dbReference type="Proteomes" id="UP000054408"/>
    </source>
</evidence>
<dbReference type="OrthoDB" id="5971719at2759"/>
<dbReference type="Gene3D" id="6.10.140.1620">
    <property type="match status" value="1"/>
</dbReference>
<evidence type="ECO:0000313" key="2">
    <source>
        <dbReference type="EMBL" id="KNC54071.1"/>
    </source>
</evidence>
<dbReference type="GO" id="GO:0017124">
    <property type="term" value="F:SH3 domain binding"/>
    <property type="evidence" value="ECO:0007669"/>
    <property type="project" value="TreeGrafter"/>
</dbReference>
<organism evidence="2 3">
    <name type="scientific">Thecamonas trahens ATCC 50062</name>
    <dbReference type="NCBI Taxonomy" id="461836"/>
    <lineage>
        <taxon>Eukaryota</taxon>
        <taxon>Apusozoa</taxon>
        <taxon>Apusomonadida</taxon>
        <taxon>Apusomonadidae</taxon>
        <taxon>Thecamonas</taxon>
    </lineage>
</organism>
<dbReference type="InterPro" id="IPR028457">
    <property type="entry name" value="ABI"/>
</dbReference>
<dbReference type="GO" id="GO:0098858">
    <property type="term" value="C:actin-based cell projection"/>
    <property type="evidence" value="ECO:0007669"/>
    <property type="project" value="TreeGrafter"/>
</dbReference>
<proteinExistence type="inferred from homology"/>
<dbReference type="Proteomes" id="UP000054408">
    <property type="component" value="Unassembled WGS sequence"/>
</dbReference>
<reference evidence="2 3" key="1">
    <citation type="submission" date="2010-05" db="EMBL/GenBank/DDBJ databases">
        <title>The Genome Sequence of Thecamonas trahens ATCC 50062.</title>
        <authorList>
            <consortium name="The Broad Institute Genome Sequencing Platform"/>
            <person name="Russ C."/>
            <person name="Cuomo C."/>
            <person name="Shea T."/>
            <person name="Young S.K."/>
            <person name="Zeng Q."/>
            <person name="Koehrsen M."/>
            <person name="Haas B."/>
            <person name="Borodovsky M."/>
            <person name="Guigo R."/>
            <person name="Alvarado L."/>
            <person name="Berlin A."/>
            <person name="Bochicchio J."/>
            <person name="Borenstein D."/>
            <person name="Chapman S."/>
            <person name="Chen Z."/>
            <person name="Freedman E."/>
            <person name="Gellesch M."/>
            <person name="Goldberg J."/>
            <person name="Griggs A."/>
            <person name="Gujja S."/>
            <person name="Heilman E."/>
            <person name="Heiman D."/>
            <person name="Hepburn T."/>
            <person name="Howarth C."/>
            <person name="Jen D."/>
            <person name="Larson L."/>
            <person name="Mehta T."/>
            <person name="Park D."/>
            <person name="Pearson M."/>
            <person name="Roberts A."/>
            <person name="Saif S."/>
            <person name="Shenoy N."/>
            <person name="Sisk P."/>
            <person name="Stolte C."/>
            <person name="Sykes S."/>
            <person name="Thomson T."/>
            <person name="Walk T."/>
            <person name="White J."/>
            <person name="Yandava C."/>
            <person name="Burger G."/>
            <person name="Gray M.W."/>
            <person name="Holland P.W.H."/>
            <person name="King N."/>
            <person name="Lang F.B.F."/>
            <person name="Roger A.J."/>
            <person name="Ruiz-Trillo I."/>
            <person name="Lander E."/>
            <person name="Nusbaum C."/>
        </authorList>
    </citation>
    <scope>NUCLEOTIDE SEQUENCE [LARGE SCALE GENOMIC DNA]</scope>
    <source>
        <strain evidence="2 3">ATCC 50062</strain>
    </source>
</reference>
<dbReference type="eggNOG" id="KOG2546">
    <property type="taxonomic scope" value="Eukaryota"/>
</dbReference>